<feature type="compositionally biased region" description="Polar residues" evidence="1">
    <location>
        <begin position="15"/>
        <end position="26"/>
    </location>
</feature>
<proteinExistence type="predicted"/>
<dbReference type="AlphaFoldDB" id="A0A6C0IPF7"/>
<protein>
    <submittedName>
        <fullName evidence="2">Uncharacterized protein</fullName>
    </submittedName>
</protein>
<evidence type="ECO:0000313" key="2">
    <source>
        <dbReference type="EMBL" id="QHT95078.1"/>
    </source>
</evidence>
<name>A0A6C0IPF7_9ZZZZ</name>
<organism evidence="2">
    <name type="scientific">viral metagenome</name>
    <dbReference type="NCBI Taxonomy" id="1070528"/>
    <lineage>
        <taxon>unclassified sequences</taxon>
        <taxon>metagenomes</taxon>
        <taxon>organismal metagenomes</taxon>
    </lineage>
</organism>
<feature type="region of interest" description="Disordered" evidence="1">
    <location>
        <begin position="1"/>
        <end position="26"/>
    </location>
</feature>
<dbReference type="EMBL" id="MN740234">
    <property type="protein sequence ID" value="QHT95078.1"/>
    <property type="molecule type" value="Genomic_DNA"/>
</dbReference>
<reference evidence="2" key="1">
    <citation type="journal article" date="2020" name="Nature">
        <title>Giant virus diversity and host interactions through global metagenomics.</title>
        <authorList>
            <person name="Schulz F."/>
            <person name="Roux S."/>
            <person name="Paez-Espino D."/>
            <person name="Jungbluth S."/>
            <person name="Walsh D.A."/>
            <person name="Denef V.J."/>
            <person name="McMahon K.D."/>
            <person name="Konstantinidis K.T."/>
            <person name="Eloe-Fadrosh E.A."/>
            <person name="Kyrpides N.C."/>
            <person name="Woyke T."/>
        </authorList>
    </citation>
    <scope>NUCLEOTIDE SEQUENCE</scope>
    <source>
        <strain evidence="2">GVMAG-M-3300024261-37</strain>
    </source>
</reference>
<sequence length="92" mass="10018">MAESNVNMKVEETPTESGESAPAQRQVSLTQIPVNTENDALNMLVAFLQVAQKRGAFTLEEAGKIMESVNVFQKNATQQAANVPLPTVEEEK</sequence>
<accession>A0A6C0IPF7</accession>
<evidence type="ECO:0000256" key="1">
    <source>
        <dbReference type="SAM" id="MobiDB-lite"/>
    </source>
</evidence>